<accession>A0ACC1PD27</accession>
<proteinExistence type="predicted"/>
<evidence type="ECO:0000313" key="1">
    <source>
        <dbReference type="EMBL" id="KAJ2989709.1"/>
    </source>
</evidence>
<reference evidence="1" key="1">
    <citation type="submission" date="2022-10" db="EMBL/GenBank/DDBJ databases">
        <title>Genome Sequence of Xylaria curta.</title>
        <authorList>
            <person name="Buettner E."/>
        </authorList>
    </citation>
    <scope>NUCLEOTIDE SEQUENCE</scope>
    <source>
        <strain evidence="1">Babe10</strain>
    </source>
</reference>
<name>A0ACC1PD27_9PEZI</name>
<evidence type="ECO:0000313" key="2">
    <source>
        <dbReference type="Proteomes" id="UP001143856"/>
    </source>
</evidence>
<dbReference type="Proteomes" id="UP001143856">
    <property type="component" value="Unassembled WGS sequence"/>
</dbReference>
<dbReference type="EMBL" id="JAPDGR010000500">
    <property type="protein sequence ID" value="KAJ2989709.1"/>
    <property type="molecule type" value="Genomic_DNA"/>
</dbReference>
<comment type="caution">
    <text evidence="1">The sequence shown here is derived from an EMBL/GenBank/DDBJ whole genome shotgun (WGS) entry which is preliminary data.</text>
</comment>
<organism evidence="1 2">
    <name type="scientific">Xylaria curta</name>
    <dbReference type="NCBI Taxonomy" id="42375"/>
    <lineage>
        <taxon>Eukaryota</taxon>
        <taxon>Fungi</taxon>
        <taxon>Dikarya</taxon>
        <taxon>Ascomycota</taxon>
        <taxon>Pezizomycotina</taxon>
        <taxon>Sordariomycetes</taxon>
        <taxon>Xylariomycetidae</taxon>
        <taxon>Xylariales</taxon>
        <taxon>Xylariaceae</taxon>
        <taxon>Xylaria</taxon>
    </lineage>
</organism>
<keyword evidence="2" id="KW-1185">Reference proteome</keyword>
<protein>
    <submittedName>
        <fullName evidence="1">Uncharacterized protein</fullName>
    </submittedName>
</protein>
<sequence>MATQGWVGVDVKSKLTQANISKMVEFSSGVFAYDPIQEKEVLVIKLEFGEEANARRTVDLKTPRSYRMVRLEDSFDMENSTPNSINSLAPGGGLGITVYDSCSTYTTKTTVTRRWFLNIVPALSTDSWFLIEEAIWDTIPQPVAGWASLGAVEGYAAFMAERRRDVTLDLLRQAIYSDN</sequence>
<gene>
    <name evidence="1" type="ORF">NUW58_g3330</name>
</gene>